<gene>
    <name evidence="1" type="ORF">BS47DRAFT_1254808</name>
</gene>
<proteinExistence type="predicted"/>
<organism evidence="1 2">
    <name type="scientific">Hydnum rufescens UP504</name>
    <dbReference type="NCBI Taxonomy" id="1448309"/>
    <lineage>
        <taxon>Eukaryota</taxon>
        <taxon>Fungi</taxon>
        <taxon>Dikarya</taxon>
        <taxon>Basidiomycota</taxon>
        <taxon>Agaricomycotina</taxon>
        <taxon>Agaricomycetes</taxon>
        <taxon>Cantharellales</taxon>
        <taxon>Hydnaceae</taxon>
        <taxon>Hydnum</taxon>
    </lineage>
</organism>
<dbReference type="EMBL" id="MU129183">
    <property type="protein sequence ID" value="KAF9504955.1"/>
    <property type="molecule type" value="Genomic_DNA"/>
</dbReference>
<dbReference type="Proteomes" id="UP000886523">
    <property type="component" value="Unassembled WGS sequence"/>
</dbReference>
<keyword evidence="2" id="KW-1185">Reference proteome</keyword>
<comment type="caution">
    <text evidence="1">The sequence shown here is derived from an EMBL/GenBank/DDBJ whole genome shotgun (WGS) entry which is preliminary data.</text>
</comment>
<evidence type="ECO:0000313" key="2">
    <source>
        <dbReference type="Proteomes" id="UP000886523"/>
    </source>
</evidence>
<dbReference type="AlphaFoldDB" id="A0A9P6DNS9"/>
<feature type="non-terminal residue" evidence="1">
    <location>
        <position position="1"/>
    </location>
</feature>
<accession>A0A9P6DNS9</accession>
<reference evidence="1" key="1">
    <citation type="journal article" date="2020" name="Nat. Commun.">
        <title>Large-scale genome sequencing of mycorrhizal fungi provides insights into the early evolution of symbiotic traits.</title>
        <authorList>
            <person name="Miyauchi S."/>
            <person name="Kiss E."/>
            <person name="Kuo A."/>
            <person name="Drula E."/>
            <person name="Kohler A."/>
            <person name="Sanchez-Garcia M."/>
            <person name="Morin E."/>
            <person name="Andreopoulos B."/>
            <person name="Barry K.W."/>
            <person name="Bonito G."/>
            <person name="Buee M."/>
            <person name="Carver A."/>
            <person name="Chen C."/>
            <person name="Cichocki N."/>
            <person name="Clum A."/>
            <person name="Culley D."/>
            <person name="Crous P.W."/>
            <person name="Fauchery L."/>
            <person name="Girlanda M."/>
            <person name="Hayes R.D."/>
            <person name="Keri Z."/>
            <person name="LaButti K."/>
            <person name="Lipzen A."/>
            <person name="Lombard V."/>
            <person name="Magnuson J."/>
            <person name="Maillard F."/>
            <person name="Murat C."/>
            <person name="Nolan M."/>
            <person name="Ohm R.A."/>
            <person name="Pangilinan J."/>
            <person name="Pereira M.F."/>
            <person name="Perotto S."/>
            <person name="Peter M."/>
            <person name="Pfister S."/>
            <person name="Riley R."/>
            <person name="Sitrit Y."/>
            <person name="Stielow J.B."/>
            <person name="Szollosi G."/>
            <person name="Zifcakova L."/>
            <person name="Stursova M."/>
            <person name="Spatafora J.W."/>
            <person name="Tedersoo L."/>
            <person name="Vaario L.M."/>
            <person name="Yamada A."/>
            <person name="Yan M."/>
            <person name="Wang P."/>
            <person name="Xu J."/>
            <person name="Bruns T."/>
            <person name="Baldrian P."/>
            <person name="Vilgalys R."/>
            <person name="Dunand C."/>
            <person name="Henrissat B."/>
            <person name="Grigoriev I.V."/>
            <person name="Hibbett D."/>
            <person name="Nagy L.G."/>
            <person name="Martin F.M."/>
        </authorList>
    </citation>
    <scope>NUCLEOTIDE SEQUENCE</scope>
    <source>
        <strain evidence="1">UP504</strain>
    </source>
</reference>
<evidence type="ECO:0000313" key="1">
    <source>
        <dbReference type="EMBL" id="KAF9504955.1"/>
    </source>
</evidence>
<protein>
    <submittedName>
        <fullName evidence="1">Uncharacterized protein</fullName>
    </submittedName>
</protein>
<sequence length="61" mass="7314">WHHILKGHFLKGKHNWHLYCLLYLLSDPIEQYYQVKHDCCQAGFEGEDLENKEQRCINEAA</sequence>
<name>A0A9P6DNS9_9AGAM</name>
<feature type="non-terminal residue" evidence="1">
    <location>
        <position position="61"/>
    </location>
</feature>